<dbReference type="Proteomes" id="UP000464669">
    <property type="component" value="Segment"/>
</dbReference>
<name>A0A6B7ZFS4_9CAUD</name>
<accession>A0A6B7ZFS4</accession>
<dbReference type="Pfam" id="PF23838">
    <property type="entry name" value="DUF7208"/>
    <property type="match status" value="1"/>
</dbReference>
<organism evidence="1 2">
    <name type="scientific">Klebsiella phage N1M2</name>
    <dbReference type="NCBI Taxonomy" id="2664939"/>
    <lineage>
        <taxon>Viruses</taxon>
        <taxon>Duplodnaviria</taxon>
        <taxon>Heunggongvirae</taxon>
        <taxon>Uroviricota</taxon>
        <taxon>Caudoviricetes</taxon>
        <taxon>Chimalliviridae</taxon>
        <taxon>Nimduovirus</taxon>
        <taxon>Nimduovirus N1M2</taxon>
    </lineage>
</organism>
<evidence type="ECO:0000313" key="1">
    <source>
        <dbReference type="EMBL" id="QGH71971.1"/>
    </source>
</evidence>
<sequence>MANESGRDSQKLPNQLVTPNALGVIINAAVSTGQTVDIPKWTTMNELYDILADESVGRKNGKDFKLAYYGIGIGGSRSIGVDSNGLEGRKVYQHKATDFGAFYPIPFVIREIDDDIDPVMRDNYRMRVVRKIGDKIYVMYYLKLIGWTEFDPSMKIGERDPATGNETERPYIPVKEDLTPKPYELLSTNNIPITNTYVNGTGKMDLSLDGNDLEEVRNVCRVLFNDAGKAAINEMYLAYGIESRNTGSIAGGGTVEYKELQSACVSFQITEAYARDANSNSKMPYFFWYGNSLPLLVDPSAVSQGGAGIK</sequence>
<keyword evidence="2" id="KW-1185">Reference proteome</keyword>
<evidence type="ECO:0000313" key="2">
    <source>
        <dbReference type="Proteomes" id="UP000464669"/>
    </source>
</evidence>
<reference evidence="1 2" key="1">
    <citation type="submission" date="2019-11" db="EMBL/GenBank/DDBJ databases">
        <authorList>
            <person name="Lewis R."/>
            <person name="Clooney A.G."/>
            <person name="Stockdale S.R."/>
            <person name="Buttimer C."/>
            <person name="Draper L.A."/>
            <person name="Ross R.P."/>
            <person name="Hill C."/>
        </authorList>
    </citation>
    <scope>NUCLEOTIDE SEQUENCE [LARGE SCALE GENOMIC DNA]</scope>
</reference>
<protein>
    <submittedName>
        <fullName evidence="1">Putative major virion structural protein</fullName>
    </submittedName>
</protein>
<proteinExistence type="predicted"/>
<dbReference type="EMBL" id="MN642089">
    <property type="protein sequence ID" value="QGH71971.1"/>
    <property type="molecule type" value="Genomic_DNA"/>
</dbReference>
<dbReference type="InterPro" id="IPR055632">
    <property type="entry name" value="DUF7208"/>
</dbReference>
<gene>
    <name evidence="1" type="ORF">N1M2_108</name>
</gene>